<sequence length="121" mass="13113">MAVSSSLLYSKQNPKHSGDGCDIQYSRDQERACFESRRTIELCEARFGAALIQCNMVCLPQPAPSGQRRFSPPPQSVPALAQASPVADQDDDYTDAGQNRAQGVVRRPASFRQAVPASTGK</sequence>
<proteinExistence type="predicted"/>
<gene>
    <name evidence="2" type="ORF">HPB52_023970</name>
</gene>
<evidence type="ECO:0000313" key="2">
    <source>
        <dbReference type="EMBL" id="KAH7984776.1"/>
    </source>
</evidence>
<name>A0A9D4YQZ6_RHISA</name>
<reference evidence="2" key="2">
    <citation type="submission" date="2021-09" db="EMBL/GenBank/DDBJ databases">
        <authorList>
            <person name="Jia N."/>
            <person name="Wang J."/>
            <person name="Shi W."/>
            <person name="Du L."/>
            <person name="Sun Y."/>
            <person name="Zhan W."/>
            <person name="Jiang J."/>
            <person name="Wang Q."/>
            <person name="Zhang B."/>
            <person name="Ji P."/>
            <person name="Sakyi L.B."/>
            <person name="Cui X."/>
            <person name="Yuan T."/>
            <person name="Jiang B."/>
            <person name="Yang W."/>
            <person name="Lam T.T.-Y."/>
            <person name="Chang Q."/>
            <person name="Ding S."/>
            <person name="Wang X."/>
            <person name="Zhu J."/>
            <person name="Ruan X."/>
            <person name="Zhao L."/>
            <person name="Wei J."/>
            <person name="Que T."/>
            <person name="Du C."/>
            <person name="Cheng J."/>
            <person name="Dai P."/>
            <person name="Han X."/>
            <person name="Huang E."/>
            <person name="Gao Y."/>
            <person name="Liu J."/>
            <person name="Shao H."/>
            <person name="Ye R."/>
            <person name="Li L."/>
            <person name="Wei W."/>
            <person name="Wang X."/>
            <person name="Wang C."/>
            <person name="Huo Q."/>
            <person name="Li W."/>
            <person name="Guo W."/>
            <person name="Chen H."/>
            <person name="Chen S."/>
            <person name="Zhou L."/>
            <person name="Zhou L."/>
            <person name="Ni X."/>
            <person name="Tian J."/>
            <person name="Zhou Y."/>
            <person name="Sheng Y."/>
            <person name="Liu T."/>
            <person name="Pan Y."/>
            <person name="Xia L."/>
            <person name="Li J."/>
            <person name="Zhao F."/>
            <person name="Cao W."/>
        </authorList>
    </citation>
    <scope>NUCLEOTIDE SEQUENCE</scope>
    <source>
        <strain evidence="2">Rsan-2018</strain>
        <tissue evidence="2">Larvae</tissue>
    </source>
</reference>
<dbReference type="Proteomes" id="UP000821837">
    <property type="component" value="Chromosome 1"/>
</dbReference>
<comment type="caution">
    <text evidence="2">The sequence shown here is derived from an EMBL/GenBank/DDBJ whole genome shotgun (WGS) entry which is preliminary data.</text>
</comment>
<dbReference type="AlphaFoldDB" id="A0A9D4YQZ6"/>
<evidence type="ECO:0000256" key="1">
    <source>
        <dbReference type="SAM" id="MobiDB-lite"/>
    </source>
</evidence>
<reference evidence="2" key="1">
    <citation type="journal article" date="2020" name="Cell">
        <title>Large-Scale Comparative Analyses of Tick Genomes Elucidate Their Genetic Diversity and Vector Capacities.</title>
        <authorList>
            <consortium name="Tick Genome and Microbiome Consortium (TIGMIC)"/>
            <person name="Jia N."/>
            <person name="Wang J."/>
            <person name="Shi W."/>
            <person name="Du L."/>
            <person name="Sun Y."/>
            <person name="Zhan W."/>
            <person name="Jiang J.F."/>
            <person name="Wang Q."/>
            <person name="Zhang B."/>
            <person name="Ji P."/>
            <person name="Bell-Sakyi L."/>
            <person name="Cui X.M."/>
            <person name="Yuan T.T."/>
            <person name="Jiang B.G."/>
            <person name="Yang W.F."/>
            <person name="Lam T.T."/>
            <person name="Chang Q.C."/>
            <person name="Ding S.J."/>
            <person name="Wang X.J."/>
            <person name="Zhu J.G."/>
            <person name="Ruan X.D."/>
            <person name="Zhao L."/>
            <person name="Wei J.T."/>
            <person name="Ye R.Z."/>
            <person name="Que T.C."/>
            <person name="Du C.H."/>
            <person name="Zhou Y.H."/>
            <person name="Cheng J.X."/>
            <person name="Dai P.F."/>
            <person name="Guo W.B."/>
            <person name="Han X.H."/>
            <person name="Huang E.J."/>
            <person name="Li L.F."/>
            <person name="Wei W."/>
            <person name="Gao Y.C."/>
            <person name="Liu J.Z."/>
            <person name="Shao H.Z."/>
            <person name="Wang X."/>
            <person name="Wang C.C."/>
            <person name="Yang T.C."/>
            <person name="Huo Q.B."/>
            <person name="Li W."/>
            <person name="Chen H.Y."/>
            <person name="Chen S.E."/>
            <person name="Zhou L.G."/>
            <person name="Ni X.B."/>
            <person name="Tian J.H."/>
            <person name="Sheng Y."/>
            <person name="Liu T."/>
            <person name="Pan Y.S."/>
            <person name="Xia L.Y."/>
            <person name="Li J."/>
            <person name="Zhao F."/>
            <person name="Cao W.C."/>
        </authorList>
    </citation>
    <scope>NUCLEOTIDE SEQUENCE</scope>
    <source>
        <strain evidence="2">Rsan-2018</strain>
    </source>
</reference>
<feature type="region of interest" description="Disordered" evidence="1">
    <location>
        <begin position="63"/>
        <end position="121"/>
    </location>
</feature>
<protein>
    <submittedName>
        <fullName evidence="2">Uncharacterized protein</fullName>
    </submittedName>
</protein>
<feature type="region of interest" description="Disordered" evidence="1">
    <location>
        <begin position="1"/>
        <end position="22"/>
    </location>
</feature>
<evidence type="ECO:0000313" key="3">
    <source>
        <dbReference type="Proteomes" id="UP000821837"/>
    </source>
</evidence>
<dbReference type="VEuPathDB" id="VectorBase:RSAN_027155"/>
<feature type="compositionally biased region" description="Polar residues" evidence="1">
    <location>
        <begin position="1"/>
        <end position="12"/>
    </location>
</feature>
<keyword evidence="3" id="KW-1185">Reference proteome</keyword>
<organism evidence="2 3">
    <name type="scientific">Rhipicephalus sanguineus</name>
    <name type="common">Brown dog tick</name>
    <name type="synonym">Ixodes sanguineus</name>
    <dbReference type="NCBI Taxonomy" id="34632"/>
    <lineage>
        <taxon>Eukaryota</taxon>
        <taxon>Metazoa</taxon>
        <taxon>Ecdysozoa</taxon>
        <taxon>Arthropoda</taxon>
        <taxon>Chelicerata</taxon>
        <taxon>Arachnida</taxon>
        <taxon>Acari</taxon>
        <taxon>Parasitiformes</taxon>
        <taxon>Ixodida</taxon>
        <taxon>Ixodoidea</taxon>
        <taxon>Ixodidae</taxon>
        <taxon>Rhipicephalinae</taxon>
        <taxon>Rhipicephalus</taxon>
        <taxon>Rhipicephalus</taxon>
    </lineage>
</organism>
<accession>A0A9D4YQZ6</accession>
<dbReference type="EMBL" id="JABSTV010001245">
    <property type="protein sequence ID" value="KAH7984776.1"/>
    <property type="molecule type" value="Genomic_DNA"/>
</dbReference>